<dbReference type="InterPro" id="IPR028185">
    <property type="entry name" value="Imm70"/>
</dbReference>
<reference evidence="1 2" key="1">
    <citation type="submission" date="2023-07" db="EMBL/GenBank/DDBJ databases">
        <title>Genomic Encyclopedia of Type Strains, Phase IV (KMG-IV): sequencing the most valuable type-strain genomes for metagenomic binning, comparative biology and taxonomic classification.</title>
        <authorList>
            <person name="Goeker M."/>
        </authorList>
    </citation>
    <scope>NUCLEOTIDE SEQUENCE [LARGE SCALE GENOMIC DNA]</scope>
    <source>
        <strain evidence="1 2">DSM 29005</strain>
    </source>
</reference>
<protein>
    <recommendedName>
        <fullName evidence="3">Immunity protein 70</fullName>
    </recommendedName>
</protein>
<evidence type="ECO:0008006" key="3">
    <source>
        <dbReference type="Google" id="ProtNLM"/>
    </source>
</evidence>
<dbReference type="Pfam" id="PF15601">
    <property type="entry name" value="Imm70"/>
    <property type="match status" value="1"/>
</dbReference>
<accession>A0ABT9ZGV1</accession>
<evidence type="ECO:0000313" key="2">
    <source>
        <dbReference type="Proteomes" id="UP001234495"/>
    </source>
</evidence>
<sequence length="139" mass="16156">MAVGFKVKYYWYQVGHGDFVHSFFSTISYHLEQNGWGSEFPYLLNDLYHGKLENKNIDSAINELEEIKKKLQNYSPSQVIWDIDNLSKRPPWGDNISMDIKNLSNYFVTSEGEDLIDMLMKALEKGIKTNSDVYIESCN</sequence>
<evidence type="ECO:0000313" key="1">
    <source>
        <dbReference type="EMBL" id="MDQ0231497.1"/>
    </source>
</evidence>
<gene>
    <name evidence="1" type="ORF">J2S19_002780</name>
</gene>
<dbReference type="RefSeq" id="WP_307342541.1">
    <property type="nucleotide sequence ID" value="NZ_JAUSUD010000012.1"/>
</dbReference>
<comment type="caution">
    <text evidence="1">The sequence shown here is derived from an EMBL/GenBank/DDBJ whole genome shotgun (WGS) entry which is preliminary data.</text>
</comment>
<organism evidence="1 2">
    <name type="scientific">Metabacillus malikii</name>
    <dbReference type="NCBI Taxonomy" id="1504265"/>
    <lineage>
        <taxon>Bacteria</taxon>
        <taxon>Bacillati</taxon>
        <taxon>Bacillota</taxon>
        <taxon>Bacilli</taxon>
        <taxon>Bacillales</taxon>
        <taxon>Bacillaceae</taxon>
        <taxon>Metabacillus</taxon>
    </lineage>
</organism>
<dbReference type="EMBL" id="JAUSUD010000012">
    <property type="protein sequence ID" value="MDQ0231497.1"/>
    <property type="molecule type" value="Genomic_DNA"/>
</dbReference>
<dbReference type="Proteomes" id="UP001234495">
    <property type="component" value="Unassembled WGS sequence"/>
</dbReference>
<name>A0ABT9ZGV1_9BACI</name>
<proteinExistence type="predicted"/>
<keyword evidence="2" id="KW-1185">Reference proteome</keyword>